<dbReference type="CDD" id="cd01544">
    <property type="entry name" value="PBP1_GalR"/>
    <property type="match status" value="1"/>
</dbReference>
<reference evidence="5 6" key="1">
    <citation type="submission" date="2020-08" db="EMBL/GenBank/DDBJ databases">
        <authorList>
            <person name="Liu C."/>
            <person name="Sun Q."/>
        </authorList>
    </citation>
    <scope>NUCLEOTIDE SEQUENCE [LARGE SCALE GENOMIC DNA]</scope>
    <source>
        <strain evidence="5 6">NSJ-18</strain>
    </source>
</reference>
<dbReference type="CDD" id="cd01392">
    <property type="entry name" value="HTH_LacI"/>
    <property type="match status" value="1"/>
</dbReference>
<evidence type="ECO:0000256" key="1">
    <source>
        <dbReference type="ARBA" id="ARBA00023015"/>
    </source>
</evidence>
<name>A0ABR7JMK5_9FIRM</name>
<feature type="domain" description="HTH lacI-type" evidence="4">
    <location>
        <begin position="2"/>
        <end position="52"/>
    </location>
</feature>
<dbReference type="PROSITE" id="PS00356">
    <property type="entry name" value="HTH_LACI_1"/>
    <property type="match status" value="1"/>
</dbReference>
<accession>A0ABR7JMK5</accession>
<dbReference type="GO" id="GO:0003677">
    <property type="term" value="F:DNA binding"/>
    <property type="evidence" value="ECO:0007669"/>
    <property type="project" value="UniProtKB-KW"/>
</dbReference>
<dbReference type="SMART" id="SM00354">
    <property type="entry name" value="HTH_LACI"/>
    <property type="match status" value="1"/>
</dbReference>
<evidence type="ECO:0000259" key="4">
    <source>
        <dbReference type="PROSITE" id="PS50932"/>
    </source>
</evidence>
<dbReference type="Gene3D" id="3.40.50.2300">
    <property type="match status" value="2"/>
</dbReference>
<keyword evidence="1" id="KW-0805">Transcription regulation</keyword>
<evidence type="ECO:0000313" key="5">
    <source>
        <dbReference type="EMBL" id="MBC5996137.1"/>
    </source>
</evidence>
<dbReference type="PANTHER" id="PTHR30146">
    <property type="entry name" value="LACI-RELATED TRANSCRIPTIONAL REPRESSOR"/>
    <property type="match status" value="1"/>
</dbReference>
<dbReference type="Pfam" id="PF13377">
    <property type="entry name" value="Peripla_BP_3"/>
    <property type="match status" value="1"/>
</dbReference>
<dbReference type="InterPro" id="IPR010982">
    <property type="entry name" value="Lambda_DNA-bd_dom_sf"/>
</dbReference>
<dbReference type="EMBL" id="JACRWE010000002">
    <property type="protein sequence ID" value="MBC5996137.1"/>
    <property type="molecule type" value="Genomic_DNA"/>
</dbReference>
<keyword evidence="2 5" id="KW-0238">DNA-binding</keyword>
<dbReference type="PROSITE" id="PS50932">
    <property type="entry name" value="HTH_LACI_2"/>
    <property type="match status" value="1"/>
</dbReference>
<dbReference type="Proteomes" id="UP000609849">
    <property type="component" value="Unassembled WGS sequence"/>
</dbReference>
<keyword evidence="6" id="KW-1185">Reference proteome</keyword>
<dbReference type="SUPFAM" id="SSF53822">
    <property type="entry name" value="Periplasmic binding protein-like I"/>
    <property type="match status" value="1"/>
</dbReference>
<dbReference type="SUPFAM" id="SSF47413">
    <property type="entry name" value="lambda repressor-like DNA-binding domains"/>
    <property type="match status" value="1"/>
</dbReference>
<evidence type="ECO:0000313" key="6">
    <source>
        <dbReference type="Proteomes" id="UP000609849"/>
    </source>
</evidence>
<evidence type="ECO:0000256" key="2">
    <source>
        <dbReference type="ARBA" id="ARBA00023125"/>
    </source>
</evidence>
<evidence type="ECO:0000256" key="3">
    <source>
        <dbReference type="ARBA" id="ARBA00023163"/>
    </source>
</evidence>
<comment type="caution">
    <text evidence="5">The sequence shown here is derived from an EMBL/GenBank/DDBJ whole genome shotgun (WGS) entry which is preliminary data.</text>
</comment>
<keyword evidence="3" id="KW-0804">Transcription</keyword>
<sequence>MATLKEIANAVGVSVGTVSRVLNNDSTISVGDDTKIKIFEVAEEMQYKTLKQRKTNSKTKTNKLRVGIVEMYNYSEQLQDPYYLLLRSAVERECFDNEIEVVNLYKTEDEYKYIGNEILSGIIAIGKFTQNEVSMLNEVCDDIVFLDSSPNEQKYDSVKVNFKLGTYKALDHLIKLGHMEIGYIGSTKTPDDYREKTQDNRLKFFTEYMRSKSLYKKEYILDTKEMTAINGYEITKKFIKDNKNMPTAFFVGTDTIATGVLKALYENNINVPEDVSIVGFNDLIASQHTIPPLTTVRVHIEHLASASVDLIMERINRNRKYSKKVIIPSELVIRDSAKEVKLTK</sequence>
<dbReference type="InterPro" id="IPR000843">
    <property type="entry name" value="HTH_LacI"/>
</dbReference>
<dbReference type="Pfam" id="PF00356">
    <property type="entry name" value="LacI"/>
    <property type="match status" value="1"/>
</dbReference>
<organism evidence="5 6">
    <name type="scientific">Romboutsia faecis</name>
    <dbReference type="NCBI Taxonomy" id="2764597"/>
    <lineage>
        <taxon>Bacteria</taxon>
        <taxon>Bacillati</taxon>
        <taxon>Bacillota</taxon>
        <taxon>Clostridia</taxon>
        <taxon>Peptostreptococcales</taxon>
        <taxon>Peptostreptococcaceae</taxon>
        <taxon>Romboutsia</taxon>
    </lineage>
</organism>
<dbReference type="InterPro" id="IPR046335">
    <property type="entry name" value="LacI/GalR-like_sensor"/>
</dbReference>
<gene>
    <name evidence="5" type="ORF">H8923_05130</name>
</gene>
<dbReference type="InterPro" id="IPR028082">
    <property type="entry name" value="Peripla_BP_I"/>
</dbReference>
<protein>
    <submittedName>
        <fullName evidence="5">LacI family DNA-binding transcriptional regulator</fullName>
    </submittedName>
</protein>
<dbReference type="PANTHER" id="PTHR30146:SF149">
    <property type="entry name" value="HTH-TYPE TRANSCRIPTIONAL REGULATOR EBGR"/>
    <property type="match status" value="1"/>
</dbReference>
<proteinExistence type="predicted"/>
<dbReference type="RefSeq" id="WP_153924235.1">
    <property type="nucleotide sequence ID" value="NZ_JACRWE010000002.1"/>
</dbReference>
<dbReference type="Gene3D" id="1.10.260.40">
    <property type="entry name" value="lambda repressor-like DNA-binding domains"/>
    <property type="match status" value="1"/>
</dbReference>